<dbReference type="WBParaSite" id="nRc.2.0.1.t25112-RA">
    <property type="protein sequence ID" value="nRc.2.0.1.t25112-RA"/>
    <property type="gene ID" value="nRc.2.0.1.g25112"/>
</dbReference>
<keyword evidence="1" id="KW-1185">Reference proteome</keyword>
<accession>A0A915JGH9</accession>
<protein>
    <submittedName>
        <fullName evidence="2">Uncharacterized protein</fullName>
    </submittedName>
</protein>
<sequence length="67" mass="7173">MPGGGTCVAIKEGRSEGNPVGRNGIGGSKFHRAEKSCRQQGHGTVGFPMVLKIDSLDVGDFRRLFKQ</sequence>
<dbReference type="AlphaFoldDB" id="A0A915JGH9"/>
<evidence type="ECO:0000313" key="1">
    <source>
        <dbReference type="Proteomes" id="UP000887565"/>
    </source>
</evidence>
<proteinExistence type="predicted"/>
<organism evidence="1 2">
    <name type="scientific">Romanomermis culicivorax</name>
    <name type="common">Nematode worm</name>
    <dbReference type="NCBI Taxonomy" id="13658"/>
    <lineage>
        <taxon>Eukaryota</taxon>
        <taxon>Metazoa</taxon>
        <taxon>Ecdysozoa</taxon>
        <taxon>Nematoda</taxon>
        <taxon>Enoplea</taxon>
        <taxon>Dorylaimia</taxon>
        <taxon>Mermithida</taxon>
        <taxon>Mermithoidea</taxon>
        <taxon>Mermithidae</taxon>
        <taxon>Romanomermis</taxon>
    </lineage>
</organism>
<name>A0A915JGH9_ROMCU</name>
<evidence type="ECO:0000313" key="2">
    <source>
        <dbReference type="WBParaSite" id="nRc.2.0.1.t25112-RA"/>
    </source>
</evidence>
<reference evidence="2" key="1">
    <citation type="submission" date="2022-11" db="UniProtKB">
        <authorList>
            <consortium name="WormBaseParasite"/>
        </authorList>
    </citation>
    <scope>IDENTIFICATION</scope>
</reference>
<dbReference type="Proteomes" id="UP000887565">
    <property type="component" value="Unplaced"/>
</dbReference>